<dbReference type="Gene3D" id="1.10.238.10">
    <property type="entry name" value="EF-hand"/>
    <property type="match status" value="1"/>
</dbReference>
<dbReference type="InterPro" id="IPR018247">
    <property type="entry name" value="EF_Hand_1_Ca_BS"/>
</dbReference>
<keyword evidence="2" id="KW-0106">Calcium</keyword>
<gene>
    <name evidence="5" type="ORF">M9Y10_033670</name>
</gene>
<feature type="region of interest" description="Disordered" evidence="3">
    <location>
        <begin position="1"/>
        <end position="21"/>
    </location>
</feature>
<dbReference type="CDD" id="cd00051">
    <property type="entry name" value="EFh"/>
    <property type="match status" value="1"/>
</dbReference>
<keyword evidence="6" id="KW-1185">Reference proteome</keyword>
<sequence length="194" mass="21823">MGPDGSIPNHPPTKEDFQKLSEHTRFTPKELEMLYVKFKAVSNSEIADDLIDLDEFEHALGLKKSGFVERIFAAFDKDDSKQIDFYEFATGLSAMSTRASLHEKAGFCFGVYDIDRNGYIDKQELTEVLSFSLGQNSNVKLPPHQLNKIIDVTFKKMDSNGDGQISLEEFEAEAKKNPSILSCVNLSIENIFKS</sequence>
<feature type="compositionally biased region" description="Basic and acidic residues" evidence="3">
    <location>
        <begin position="12"/>
        <end position="21"/>
    </location>
</feature>
<dbReference type="PANTHER" id="PTHR23056">
    <property type="entry name" value="CALCINEURIN B"/>
    <property type="match status" value="1"/>
</dbReference>
<dbReference type="InterPro" id="IPR011992">
    <property type="entry name" value="EF-hand-dom_pair"/>
</dbReference>
<dbReference type="PRINTS" id="PR00450">
    <property type="entry name" value="RECOVERIN"/>
</dbReference>
<evidence type="ECO:0000256" key="1">
    <source>
        <dbReference type="ARBA" id="ARBA00022737"/>
    </source>
</evidence>
<dbReference type="EMBL" id="JAPFFF010000005">
    <property type="protein sequence ID" value="KAK8888929.1"/>
    <property type="molecule type" value="Genomic_DNA"/>
</dbReference>
<evidence type="ECO:0000256" key="3">
    <source>
        <dbReference type="SAM" id="MobiDB-lite"/>
    </source>
</evidence>
<accession>A0ABR2KCS4</accession>
<keyword evidence="1" id="KW-0677">Repeat</keyword>
<dbReference type="SMART" id="SM00054">
    <property type="entry name" value="EFh"/>
    <property type="match status" value="3"/>
</dbReference>
<feature type="domain" description="EF-hand" evidence="4">
    <location>
        <begin position="63"/>
        <end position="98"/>
    </location>
</feature>
<proteinExistence type="predicted"/>
<dbReference type="SUPFAM" id="SSF47473">
    <property type="entry name" value="EF-hand"/>
    <property type="match status" value="1"/>
</dbReference>
<feature type="domain" description="EF-hand" evidence="4">
    <location>
        <begin position="100"/>
        <end position="135"/>
    </location>
</feature>
<dbReference type="Pfam" id="PF13499">
    <property type="entry name" value="EF-hand_7"/>
    <property type="match status" value="1"/>
</dbReference>
<dbReference type="PROSITE" id="PS50222">
    <property type="entry name" value="EF_HAND_2"/>
    <property type="match status" value="3"/>
</dbReference>
<protein>
    <recommendedName>
        <fullName evidence="4">EF-hand domain-containing protein</fullName>
    </recommendedName>
</protein>
<evidence type="ECO:0000313" key="6">
    <source>
        <dbReference type="Proteomes" id="UP001470230"/>
    </source>
</evidence>
<dbReference type="PROSITE" id="PS00018">
    <property type="entry name" value="EF_HAND_1"/>
    <property type="match status" value="3"/>
</dbReference>
<name>A0ABR2KCS4_9EUKA</name>
<organism evidence="5 6">
    <name type="scientific">Tritrichomonas musculus</name>
    <dbReference type="NCBI Taxonomy" id="1915356"/>
    <lineage>
        <taxon>Eukaryota</taxon>
        <taxon>Metamonada</taxon>
        <taxon>Parabasalia</taxon>
        <taxon>Tritrichomonadida</taxon>
        <taxon>Tritrichomonadidae</taxon>
        <taxon>Tritrichomonas</taxon>
    </lineage>
</organism>
<dbReference type="InterPro" id="IPR002048">
    <property type="entry name" value="EF_hand_dom"/>
</dbReference>
<evidence type="ECO:0000259" key="4">
    <source>
        <dbReference type="PROSITE" id="PS50222"/>
    </source>
</evidence>
<comment type="caution">
    <text evidence="5">The sequence shown here is derived from an EMBL/GenBank/DDBJ whole genome shotgun (WGS) entry which is preliminary data.</text>
</comment>
<evidence type="ECO:0000256" key="2">
    <source>
        <dbReference type="ARBA" id="ARBA00022837"/>
    </source>
</evidence>
<dbReference type="InterPro" id="IPR045198">
    <property type="entry name" value="CNBL1-10"/>
</dbReference>
<reference evidence="5 6" key="1">
    <citation type="submission" date="2024-04" db="EMBL/GenBank/DDBJ databases">
        <title>Tritrichomonas musculus Genome.</title>
        <authorList>
            <person name="Alves-Ferreira E."/>
            <person name="Grigg M."/>
            <person name="Lorenzi H."/>
            <person name="Galac M."/>
        </authorList>
    </citation>
    <scope>NUCLEOTIDE SEQUENCE [LARGE SCALE GENOMIC DNA]</scope>
    <source>
        <strain evidence="5 6">EAF2021</strain>
    </source>
</reference>
<dbReference type="Proteomes" id="UP001470230">
    <property type="component" value="Unassembled WGS sequence"/>
</dbReference>
<dbReference type="PANTHER" id="PTHR23056:SF110">
    <property type="entry name" value="CALMODULIN"/>
    <property type="match status" value="1"/>
</dbReference>
<feature type="domain" description="EF-hand" evidence="4">
    <location>
        <begin position="145"/>
        <end position="180"/>
    </location>
</feature>
<evidence type="ECO:0000313" key="5">
    <source>
        <dbReference type="EMBL" id="KAK8888929.1"/>
    </source>
</evidence>